<dbReference type="KEGG" id="aten:116293219"/>
<keyword evidence="1" id="KW-0597">Phosphoprotein</keyword>
<feature type="compositionally biased region" description="Basic and acidic residues" evidence="2">
    <location>
        <begin position="132"/>
        <end position="141"/>
    </location>
</feature>
<dbReference type="AlphaFoldDB" id="A0A6P8HL46"/>
<dbReference type="FunCoup" id="A0A6P8HL46">
    <property type="interactions" value="1738"/>
</dbReference>
<dbReference type="RefSeq" id="XP_031556481.1">
    <property type="nucleotide sequence ID" value="XM_031700621.1"/>
</dbReference>
<organism evidence="3 4">
    <name type="scientific">Actinia tenebrosa</name>
    <name type="common">Australian red waratah sea anemone</name>
    <dbReference type="NCBI Taxonomy" id="6105"/>
    <lineage>
        <taxon>Eukaryota</taxon>
        <taxon>Metazoa</taxon>
        <taxon>Cnidaria</taxon>
        <taxon>Anthozoa</taxon>
        <taxon>Hexacorallia</taxon>
        <taxon>Actiniaria</taxon>
        <taxon>Actiniidae</taxon>
        <taxon>Actinia</taxon>
    </lineage>
</organism>
<sequence length="421" mass="45769">MASQPSRPRRNVSPASSSKPQPLRAVHHFSLLRNPSPTRGNVIRRSPSSSPVHNTENAFKPRRNSPETRGSPEHRRSPTSPLHSSLKVEKPKPLVKRTSSLDAISGTYLSGQWPRDGGILCCHKATQTPAWEEGKSDESLSRHKRSTSLGSADLREKLKQHIQRKKQEKKSAVSYGRQSPVHGDHSAIQYKTQSLAIPIPIASRPTEVPQRRSVEALNSEIQTLVRKSDVISSDKVLEPIDGRKAPVPEILSDNSPFNTVDTQTQTPSENVDSQDSSGNSSSRSHSASPTYPIMPGSIDYQSNSRCSSSGGINDTVTNDVENQESGGSPEPTGIPKYASSPKPNNTYLFAREPPDGAEKVHLHVEDIDSDAERQFTGPDKTKVKFMLSNVSAFSALPSYPSMAITPAVGLVSAHSSVEATQ</sequence>
<feature type="compositionally biased region" description="Basic and acidic residues" evidence="2">
    <location>
        <begin position="64"/>
        <end position="76"/>
    </location>
</feature>
<feature type="region of interest" description="Disordered" evidence="2">
    <location>
        <begin position="242"/>
        <end position="346"/>
    </location>
</feature>
<feature type="compositionally biased region" description="Polar residues" evidence="2">
    <location>
        <begin position="46"/>
        <end position="57"/>
    </location>
</feature>
<feature type="region of interest" description="Disordered" evidence="2">
    <location>
        <begin position="130"/>
        <end position="183"/>
    </location>
</feature>
<proteinExistence type="predicted"/>
<dbReference type="OrthoDB" id="10037581at2759"/>
<feature type="compositionally biased region" description="Low complexity" evidence="2">
    <location>
        <begin position="273"/>
        <end position="288"/>
    </location>
</feature>
<feature type="region of interest" description="Disordered" evidence="2">
    <location>
        <begin position="1"/>
        <end position="98"/>
    </location>
</feature>
<evidence type="ECO:0000256" key="2">
    <source>
        <dbReference type="SAM" id="MobiDB-lite"/>
    </source>
</evidence>
<protein>
    <submittedName>
        <fullName evidence="4">Protein FAM117B-like</fullName>
    </submittedName>
</protein>
<accession>A0A6P8HL46</accession>
<dbReference type="GeneID" id="116293219"/>
<dbReference type="PANTHER" id="PTHR14972">
    <property type="entry name" value="AGAP011572-PA"/>
    <property type="match status" value="1"/>
</dbReference>
<dbReference type="InterPro" id="IPR026642">
    <property type="entry name" value="Glcci1/FAM117"/>
</dbReference>
<evidence type="ECO:0000256" key="1">
    <source>
        <dbReference type="ARBA" id="ARBA00022553"/>
    </source>
</evidence>
<reference evidence="4" key="1">
    <citation type="submission" date="2025-08" db="UniProtKB">
        <authorList>
            <consortium name="RefSeq"/>
        </authorList>
    </citation>
    <scope>IDENTIFICATION</scope>
    <source>
        <tissue evidence="4">Tentacle</tissue>
    </source>
</reference>
<gene>
    <name evidence="4" type="primary">LOC116293219</name>
</gene>
<dbReference type="InParanoid" id="A0A6P8HL46"/>
<keyword evidence="3" id="KW-1185">Reference proteome</keyword>
<feature type="compositionally biased region" description="Polar residues" evidence="2">
    <location>
        <begin position="252"/>
        <end position="271"/>
    </location>
</feature>
<dbReference type="PANTHER" id="PTHR14972:SF8">
    <property type="entry name" value="GLUCOCORTICOID-INDUCED TRANSCRIPT 1 PROTEIN-LIKE ISOFORM X1"/>
    <property type="match status" value="1"/>
</dbReference>
<feature type="compositionally biased region" description="Polar residues" evidence="2">
    <location>
        <begin position="299"/>
        <end position="326"/>
    </location>
</feature>
<evidence type="ECO:0000313" key="3">
    <source>
        <dbReference type="Proteomes" id="UP000515163"/>
    </source>
</evidence>
<dbReference type="Pfam" id="PF15388">
    <property type="entry name" value="FAM117"/>
    <property type="match status" value="1"/>
</dbReference>
<name>A0A6P8HL46_ACTTE</name>
<dbReference type="Proteomes" id="UP000515163">
    <property type="component" value="Unplaced"/>
</dbReference>
<evidence type="ECO:0000313" key="4">
    <source>
        <dbReference type="RefSeq" id="XP_031556481.1"/>
    </source>
</evidence>